<gene>
    <name evidence="2" type="ORF">BDK51DRAFT_50242</name>
</gene>
<organism evidence="2 3">
    <name type="scientific">Blyttiomyces helicus</name>
    <dbReference type="NCBI Taxonomy" id="388810"/>
    <lineage>
        <taxon>Eukaryota</taxon>
        <taxon>Fungi</taxon>
        <taxon>Fungi incertae sedis</taxon>
        <taxon>Chytridiomycota</taxon>
        <taxon>Chytridiomycota incertae sedis</taxon>
        <taxon>Chytridiomycetes</taxon>
        <taxon>Chytridiomycetes incertae sedis</taxon>
        <taxon>Blyttiomyces</taxon>
    </lineage>
</organism>
<feature type="compositionally biased region" description="Basic and acidic residues" evidence="1">
    <location>
        <begin position="14"/>
        <end position="24"/>
    </location>
</feature>
<dbReference type="AlphaFoldDB" id="A0A4P9VUA8"/>
<name>A0A4P9VUA8_9FUNG</name>
<accession>A0A4P9VUA8</accession>
<dbReference type="PANTHER" id="PTHR47263:SF1">
    <property type="entry name" value="C2 DOMAIN PROTEIN (AFU_ORTHOLOGUE AFUA_7G02350)"/>
    <property type="match status" value="1"/>
</dbReference>
<proteinExistence type="predicted"/>
<evidence type="ECO:0000313" key="2">
    <source>
        <dbReference type="EMBL" id="RKO83169.1"/>
    </source>
</evidence>
<dbReference type="PANTHER" id="PTHR47263">
    <property type="entry name" value="ADENYLATE CYCLASE ACTIVATION PROTEIN GIT1"/>
    <property type="match status" value="1"/>
</dbReference>
<dbReference type="OrthoDB" id="2015333at2759"/>
<reference evidence="3" key="1">
    <citation type="journal article" date="2018" name="Nat. Microbiol.">
        <title>Leveraging single-cell genomics to expand the fungal tree of life.</title>
        <authorList>
            <person name="Ahrendt S.R."/>
            <person name="Quandt C.A."/>
            <person name="Ciobanu D."/>
            <person name="Clum A."/>
            <person name="Salamov A."/>
            <person name="Andreopoulos B."/>
            <person name="Cheng J.F."/>
            <person name="Woyke T."/>
            <person name="Pelin A."/>
            <person name="Henrissat B."/>
            <person name="Reynolds N.K."/>
            <person name="Benny G.L."/>
            <person name="Smith M.E."/>
            <person name="James T.Y."/>
            <person name="Grigoriev I.V."/>
        </authorList>
    </citation>
    <scope>NUCLEOTIDE SEQUENCE [LARGE SCALE GENOMIC DNA]</scope>
</reference>
<dbReference type="EMBL" id="ML001575">
    <property type="protein sequence ID" value="RKO83169.1"/>
    <property type="molecule type" value="Genomic_DNA"/>
</dbReference>
<dbReference type="Proteomes" id="UP000269721">
    <property type="component" value="Unassembled WGS sequence"/>
</dbReference>
<sequence length="424" mass="46631">MSSLSRNLARVTRKRSEQEPKEMSTRQTYLTALRFCVFPILASAAAPSAQQPASALAASSHPQAHGAAAPHIAQLASHALSAAENIGAHLGLELRLGHTHEEDSVAQGDTIKLATPVLKRFRDLLLQRVNLFKLGPGKPGGNPKDVAFTNAGSRYEIFTALGALWGLLRDRLTENFNPALFSDIKNLIFLIGAHVDKELPNNLSAEDSDKYLYQAVELFMSIVRMAIQASDAKSSVLSHPLINDQERLKHILRPLTKTTTEIHGDDLDSSLTDWLRVVFEVSKQDHQTALAEVRRSCSDRSTFGFLKSTVDSLASDRCEGFGPNDFMSAEAYAGWKRAELVKLQELIIVFLKRFPNASRAAKGAEAYCRKFRLPAPSPPHRLQPITPIPSDPNAFYRTLLEACLKHDIQSSTSSTLALSKLSKS</sequence>
<keyword evidence="3" id="KW-1185">Reference proteome</keyword>
<protein>
    <submittedName>
        <fullName evidence="2">Uncharacterized protein</fullName>
    </submittedName>
</protein>
<feature type="non-terminal residue" evidence="2">
    <location>
        <position position="424"/>
    </location>
</feature>
<evidence type="ECO:0000313" key="3">
    <source>
        <dbReference type="Proteomes" id="UP000269721"/>
    </source>
</evidence>
<feature type="region of interest" description="Disordered" evidence="1">
    <location>
        <begin position="1"/>
        <end position="25"/>
    </location>
</feature>
<evidence type="ECO:0000256" key="1">
    <source>
        <dbReference type="SAM" id="MobiDB-lite"/>
    </source>
</evidence>
<dbReference type="InterPro" id="IPR052811">
    <property type="entry name" value="Glucose_resp_signaling"/>
</dbReference>